<comment type="caution">
    <text evidence="1">The sequence shown here is derived from an EMBL/GenBank/DDBJ whole genome shotgun (WGS) entry which is preliminary data.</text>
</comment>
<accession>A0ACC3T9J7</accession>
<reference evidence="2" key="1">
    <citation type="journal article" date="2024" name="Front. Bioeng. Biotechnol.">
        <title>Genome-scale model development and genomic sequencing of the oleaginous clade Lipomyces.</title>
        <authorList>
            <person name="Czajka J.J."/>
            <person name="Han Y."/>
            <person name="Kim J."/>
            <person name="Mondo S.J."/>
            <person name="Hofstad B.A."/>
            <person name="Robles A."/>
            <person name="Haridas S."/>
            <person name="Riley R."/>
            <person name="LaButti K."/>
            <person name="Pangilinan J."/>
            <person name="Andreopoulos W."/>
            <person name="Lipzen A."/>
            <person name="Yan J."/>
            <person name="Wang M."/>
            <person name="Ng V."/>
            <person name="Grigoriev I.V."/>
            <person name="Spatafora J.W."/>
            <person name="Magnuson J.K."/>
            <person name="Baker S.E."/>
            <person name="Pomraning K.R."/>
        </authorList>
    </citation>
    <scope>NUCLEOTIDE SEQUENCE [LARGE SCALE GENOMIC DNA]</scope>
    <source>
        <strain evidence="2">CBS 7786</strain>
    </source>
</reference>
<evidence type="ECO:0000313" key="1">
    <source>
        <dbReference type="EMBL" id="KAK9240119.1"/>
    </source>
</evidence>
<dbReference type="Proteomes" id="UP001433508">
    <property type="component" value="Unassembled WGS sequence"/>
</dbReference>
<sequence length="178" mass="19646">MADYKLPSSSAFISLATEERLAIIRHLFERSAALEGLILPALSRVTSYGELIAHSREVLLNLASESENDLTKREILLDILAAHPRLGARKIDSAHSVAEQASLQGEAEALAALNKEYEEKFPGLRYVVFVNGRPRDVIMANMRTRIVRGDYELETVEAANAMCDIALDRAKKLGAKLV</sequence>
<keyword evidence="2" id="KW-1185">Reference proteome</keyword>
<proteinExistence type="predicted"/>
<dbReference type="EMBL" id="MU971341">
    <property type="protein sequence ID" value="KAK9240119.1"/>
    <property type="molecule type" value="Genomic_DNA"/>
</dbReference>
<organism evidence="1 2">
    <name type="scientific">Lipomyces kononenkoae</name>
    <name type="common">Yeast</name>
    <dbReference type="NCBI Taxonomy" id="34357"/>
    <lineage>
        <taxon>Eukaryota</taxon>
        <taxon>Fungi</taxon>
        <taxon>Dikarya</taxon>
        <taxon>Ascomycota</taxon>
        <taxon>Saccharomycotina</taxon>
        <taxon>Lipomycetes</taxon>
        <taxon>Lipomycetales</taxon>
        <taxon>Lipomycetaceae</taxon>
        <taxon>Lipomyces</taxon>
    </lineage>
</organism>
<name>A0ACC3T9J7_LIPKO</name>
<evidence type="ECO:0000313" key="2">
    <source>
        <dbReference type="Proteomes" id="UP001433508"/>
    </source>
</evidence>
<gene>
    <name evidence="1" type="ORF">V1525DRAFT_396038</name>
</gene>
<protein>
    <submittedName>
        <fullName evidence="1">Oxo-4-hydroxy-4-carboxy-5-ureidoimidazoline decarboxylase</fullName>
    </submittedName>
</protein>